<keyword evidence="3" id="KW-0805">Transcription regulation</keyword>
<dbReference type="EMBL" id="PDLN01000013">
    <property type="protein sequence ID" value="RDW68371.1"/>
    <property type="molecule type" value="Genomic_DNA"/>
</dbReference>
<dbReference type="AlphaFoldDB" id="A0A3D8R384"/>
<accession>A0A3D8R384</accession>
<name>A0A3D8R384_9HELO</name>
<dbReference type="Pfam" id="PF08598">
    <property type="entry name" value="Sds3"/>
    <property type="match status" value="1"/>
</dbReference>
<feature type="region of interest" description="Disordered" evidence="6">
    <location>
        <begin position="507"/>
        <end position="555"/>
    </location>
</feature>
<feature type="compositionally biased region" description="Basic residues" evidence="6">
    <location>
        <begin position="546"/>
        <end position="555"/>
    </location>
</feature>
<dbReference type="OrthoDB" id="70376at2759"/>
<dbReference type="GO" id="GO:0010468">
    <property type="term" value="P:regulation of gene expression"/>
    <property type="evidence" value="ECO:0007669"/>
    <property type="project" value="UniProtKB-ARBA"/>
</dbReference>
<feature type="compositionally biased region" description="Polar residues" evidence="6">
    <location>
        <begin position="533"/>
        <end position="542"/>
    </location>
</feature>
<feature type="region of interest" description="Disordered" evidence="6">
    <location>
        <begin position="1"/>
        <end position="33"/>
    </location>
</feature>
<keyword evidence="4" id="KW-0804">Transcription</keyword>
<comment type="subcellular location">
    <subcellularLocation>
        <location evidence="1">Nucleus</location>
    </subcellularLocation>
</comment>
<evidence type="ECO:0000256" key="5">
    <source>
        <dbReference type="ARBA" id="ARBA00023242"/>
    </source>
</evidence>
<evidence type="ECO:0000313" key="8">
    <source>
        <dbReference type="Proteomes" id="UP000256328"/>
    </source>
</evidence>
<evidence type="ECO:0000256" key="1">
    <source>
        <dbReference type="ARBA" id="ARBA00004123"/>
    </source>
</evidence>
<dbReference type="InterPro" id="IPR013907">
    <property type="entry name" value="Sds3"/>
</dbReference>
<feature type="region of interest" description="Disordered" evidence="6">
    <location>
        <begin position="325"/>
        <end position="358"/>
    </location>
</feature>
<dbReference type="GO" id="GO:0005654">
    <property type="term" value="C:nucleoplasm"/>
    <property type="evidence" value="ECO:0007669"/>
    <property type="project" value="UniProtKB-ARBA"/>
</dbReference>
<feature type="region of interest" description="Disordered" evidence="6">
    <location>
        <begin position="204"/>
        <end position="279"/>
    </location>
</feature>
<evidence type="ECO:0008006" key="9">
    <source>
        <dbReference type="Google" id="ProtNLM"/>
    </source>
</evidence>
<gene>
    <name evidence="7" type="ORF">BP5796_09028</name>
</gene>
<keyword evidence="2" id="KW-0678">Repressor</keyword>
<reference evidence="7 8" key="1">
    <citation type="journal article" date="2018" name="IMA Fungus">
        <title>IMA Genome-F 9: Draft genome sequence of Annulohypoxylon stygium, Aspergillus mulundensis, Berkeleyomyces basicola (syn. Thielaviopsis basicola), Ceratocystis smalleyi, two Cercospora beticola strains, Coleophoma cylindrospora, Fusarium fracticaudum, Phialophora cf. hyalina, and Morchella septimelata.</title>
        <authorList>
            <person name="Wingfield B.D."/>
            <person name="Bills G.F."/>
            <person name="Dong Y."/>
            <person name="Huang W."/>
            <person name="Nel W.J."/>
            <person name="Swalarsk-Parry B.S."/>
            <person name="Vaghefi N."/>
            <person name="Wilken P.M."/>
            <person name="An Z."/>
            <person name="de Beer Z.W."/>
            <person name="De Vos L."/>
            <person name="Chen L."/>
            <person name="Duong T.A."/>
            <person name="Gao Y."/>
            <person name="Hammerbacher A."/>
            <person name="Kikkert J.R."/>
            <person name="Li Y."/>
            <person name="Li H."/>
            <person name="Li K."/>
            <person name="Li Q."/>
            <person name="Liu X."/>
            <person name="Ma X."/>
            <person name="Naidoo K."/>
            <person name="Pethybridge S.J."/>
            <person name="Sun J."/>
            <person name="Steenkamp E.T."/>
            <person name="van der Nest M.A."/>
            <person name="van Wyk S."/>
            <person name="Wingfield M.J."/>
            <person name="Xiong C."/>
            <person name="Yue Q."/>
            <person name="Zhang X."/>
        </authorList>
    </citation>
    <scope>NUCLEOTIDE SEQUENCE [LARGE SCALE GENOMIC DNA]</scope>
    <source>
        <strain evidence="7 8">BP5796</strain>
    </source>
</reference>
<evidence type="ECO:0000256" key="4">
    <source>
        <dbReference type="ARBA" id="ARBA00023163"/>
    </source>
</evidence>
<comment type="caution">
    <text evidence="7">The sequence shown here is derived from an EMBL/GenBank/DDBJ whole genome shotgun (WGS) entry which is preliminary data.</text>
</comment>
<evidence type="ECO:0000313" key="7">
    <source>
        <dbReference type="EMBL" id="RDW68371.1"/>
    </source>
</evidence>
<sequence length="555" mass="60964">MALSPSPQGSPDLGGRIALLPSPPPQPSKRDKRRQQLADRLAEITAQFSQNRDLHCRQELLALQVDMHLITEADVHSKTPLDDRGDEIRAFAEEISSRTMIKSIGTPERAGKVYMEFTKEVNNAIEQRDADLATHMRNYEVDLMKINSADAYRKRLAANEHKALSSTLRDRLINSLNSKKARLSRDKETIEIGESNALLLHPSQFSIINSDSPSGQSSKRATRHRRDLGEDGSNFAESKRKRKAIESDESPAPPLAEKRARNDGGISTPTWSGDKPWRNEKMELETSQIKNGLYSVEKLFTEKELSLTYNTAALAAHQYMVRHPPYGNDGLDSPPNGKSESSSEYGKGHRENDNDEIDALPSPVAMERQYSHATRSTRNAAPVNFGMGVEGIADLNYPGNLSALARQIPKLPPNLPSVMQKAYVKGDTANQPSGLAADEASAELDVIRKARSYNDDRGYGRNLELHHGGRTLLAEVATPKRPSSPSGKFSHFLKADGREMLSHLREELGAVAGEPMSKQSSRGGASDMGGTPMSRQGTNDAGMSSRGRKGLSRLG</sequence>
<evidence type="ECO:0000256" key="3">
    <source>
        <dbReference type="ARBA" id="ARBA00023015"/>
    </source>
</evidence>
<dbReference type="SMART" id="SM01401">
    <property type="entry name" value="Sds3"/>
    <property type="match status" value="1"/>
</dbReference>
<protein>
    <recommendedName>
        <fullName evidence="9">Deacetylase complex subunit protein</fullName>
    </recommendedName>
</protein>
<dbReference type="PANTHER" id="PTHR21964">
    <property type="entry name" value="BREAST CANCER METASTASIS-SUPPRESSOR 1"/>
    <property type="match status" value="1"/>
</dbReference>
<evidence type="ECO:0000256" key="6">
    <source>
        <dbReference type="SAM" id="MobiDB-lite"/>
    </source>
</evidence>
<dbReference type="Proteomes" id="UP000256328">
    <property type="component" value="Unassembled WGS sequence"/>
</dbReference>
<proteinExistence type="predicted"/>
<evidence type="ECO:0000256" key="2">
    <source>
        <dbReference type="ARBA" id="ARBA00022491"/>
    </source>
</evidence>
<feature type="compositionally biased region" description="Polar residues" evidence="6">
    <location>
        <begin position="204"/>
        <end position="219"/>
    </location>
</feature>
<keyword evidence="5" id="KW-0539">Nucleus</keyword>
<organism evidence="7 8">
    <name type="scientific">Coleophoma crateriformis</name>
    <dbReference type="NCBI Taxonomy" id="565419"/>
    <lineage>
        <taxon>Eukaryota</taxon>
        <taxon>Fungi</taxon>
        <taxon>Dikarya</taxon>
        <taxon>Ascomycota</taxon>
        <taxon>Pezizomycotina</taxon>
        <taxon>Leotiomycetes</taxon>
        <taxon>Helotiales</taxon>
        <taxon>Dermateaceae</taxon>
        <taxon>Coleophoma</taxon>
    </lineage>
</organism>
<keyword evidence="8" id="KW-1185">Reference proteome</keyword>